<accession>A0AA88J1F4</accession>
<evidence type="ECO:0000313" key="2">
    <source>
        <dbReference type="Proteomes" id="UP001187192"/>
    </source>
</evidence>
<organism evidence="1 2">
    <name type="scientific">Ficus carica</name>
    <name type="common">Common fig</name>
    <dbReference type="NCBI Taxonomy" id="3494"/>
    <lineage>
        <taxon>Eukaryota</taxon>
        <taxon>Viridiplantae</taxon>
        <taxon>Streptophyta</taxon>
        <taxon>Embryophyta</taxon>
        <taxon>Tracheophyta</taxon>
        <taxon>Spermatophyta</taxon>
        <taxon>Magnoliopsida</taxon>
        <taxon>eudicotyledons</taxon>
        <taxon>Gunneridae</taxon>
        <taxon>Pentapetalae</taxon>
        <taxon>rosids</taxon>
        <taxon>fabids</taxon>
        <taxon>Rosales</taxon>
        <taxon>Moraceae</taxon>
        <taxon>Ficeae</taxon>
        <taxon>Ficus</taxon>
    </lineage>
</organism>
<comment type="caution">
    <text evidence="1">The sequence shown here is derived from an EMBL/GenBank/DDBJ whole genome shotgun (WGS) entry which is preliminary data.</text>
</comment>
<sequence>MGALTWLVGVGRADGNVVTEAASAGTELLLDWRGVAMAEMGLVGGWLAGGWCSAGRMGSPGLGAGLAGQRVVPTAGLAWLAGSAWVGGWCQRLGRDCVSLAGRRQWWIVSLVDGAEEEGNKKEVGPTEFQNNAL</sequence>
<evidence type="ECO:0000313" key="1">
    <source>
        <dbReference type="EMBL" id="GMN60259.1"/>
    </source>
</evidence>
<dbReference type="AlphaFoldDB" id="A0AA88J1F4"/>
<keyword evidence="2" id="KW-1185">Reference proteome</keyword>
<dbReference type="Proteomes" id="UP001187192">
    <property type="component" value="Unassembled WGS sequence"/>
</dbReference>
<reference evidence="1" key="1">
    <citation type="submission" date="2023-07" db="EMBL/GenBank/DDBJ databases">
        <title>draft genome sequence of fig (Ficus carica).</title>
        <authorList>
            <person name="Takahashi T."/>
            <person name="Nishimura K."/>
        </authorList>
    </citation>
    <scope>NUCLEOTIDE SEQUENCE</scope>
</reference>
<proteinExistence type="predicted"/>
<protein>
    <submittedName>
        <fullName evidence="1">Uncharacterized protein</fullName>
    </submittedName>
</protein>
<gene>
    <name evidence="1" type="ORF">TIFTF001_029358</name>
</gene>
<dbReference type="EMBL" id="BTGU01000097">
    <property type="protein sequence ID" value="GMN60259.1"/>
    <property type="molecule type" value="Genomic_DNA"/>
</dbReference>
<name>A0AA88J1F4_FICCA</name>